<dbReference type="RefSeq" id="XP_010781384.1">
    <property type="nucleotide sequence ID" value="XM_010783082.1"/>
</dbReference>
<accession>A0A6I9NTV8</accession>
<reference evidence="3" key="1">
    <citation type="submission" date="2025-08" db="UniProtKB">
        <authorList>
            <consortium name="RefSeq"/>
        </authorList>
    </citation>
    <scope>IDENTIFICATION</scope>
    <source>
        <tissue evidence="3">Muscle</tissue>
    </source>
</reference>
<evidence type="ECO:0000256" key="1">
    <source>
        <dbReference type="SAM" id="MobiDB-lite"/>
    </source>
</evidence>
<evidence type="ECO:0000313" key="3">
    <source>
        <dbReference type="RefSeq" id="XP_010781384.1"/>
    </source>
</evidence>
<dbReference type="KEGG" id="ncc:104955695"/>
<organism evidence="2 3">
    <name type="scientific">Notothenia coriiceps</name>
    <name type="common">black rockcod</name>
    <dbReference type="NCBI Taxonomy" id="8208"/>
    <lineage>
        <taxon>Eukaryota</taxon>
        <taxon>Metazoa</taxon>
        <taxon>Chordata</taxon>
        <taxon>Craniata</taxon>
        <taxon>Vertebrata</taxon>
        <taxon>Euteleostomi</taxon>
        <taxon>Actinopterygii</taxon>
        <taxon>Neopterygii</taxon>
        <taxon>Teleostei</taxon>
        <taxon>Neoteleostei</taxon>
        <taxon>Acanthomorphata</taxon>
        <taxon>Eupercaria</taxon>
        <taxon>Perciformes</taxon>
        <taxon>Notothenioidei</taxon>
        <taxon>Nototheniidae</taxon>
        <taxon>Notothenia</taxon>
    </lineage>
</organism>
<dbReference type="GeneID" id="104955695"/>
<protein>
    <submittedName>
        <fullName evidence="3">Uncharacterized protein</fullName>
    </submittedName>
</protein>
<dbReference type="OrthoDB" id="10044445at2759"/>
<evidence type="ECO:0000313" key="2">
    <source>
        <dbReference type="Proteomes" id="UP000504611"/>
    </source>
</evidence>
<feature type="region of interest" description="Disordered" evidence="1">
    <location>
        <begin position="193"/>
        <end position="241"/>
    </location>
</feature>
<feature type="compositionally biased region" description="Basic and acidic residues" evidence="1">
    <location>
        <begin position="303"/>
        <end position="316"/>
    </location>
</feature>
<proteinExistence type="predicted"/>
<sequence length="316" mass="35593">MRFDAKHSFFKQVASHRNCFKNVTYSLLEPANVLADIIPRISSEQPFRAERSVQQDLPGRLCNSRLLQPAVALDLRHPPFDPRLGDSHGRAQRERRAGRLADLLRLLWRHGGGPLHQRNHRVCQQRDVVRRRRRLNRTLVRPVSLAGDILVLGGGQHRAPSGDQVGLLNPKERRQALLQSGGGCETLVSESLHLSEGNKGGHRSPQGPRVRRSPLLVPPNGWEARPDRVTPARLNPGKNSGHVIQSHPFPYWGNEETSAGCRLADDLRQLQHDAPQRRQRRGNGEGDRMLGRHTRTSLRLRGGRGEPHGEPWRETG</sequence>
<dbReference type="AlphaFoldDB" id="A0A6I9NTV8"/>
<feature type="compositionally biased region" description="Basic and acidic residues" evidence="1">
    <location>
        <begin position="271"/>
        <end position="290"/>
    </location>
</feature>
<feature type="region of interest" description="Disordered" evidence="1">
    <location>
        <begin position="271"/>
        <end position="316"/>
    </location>
</feature>
<gene>
    <name evidence="3" type="primary">LOC104955695</name>
</gene>
<name>A0A6I9NTV8_9TELE</name>
<keyword evidence="2" id="KW-1185">Reference proteome</keyword>
<dbReference type="Proteomes" id="UP000504611">
    <property type="component" value="Unplaced"/>
</dbReference>
<feature type="compositionally biased region" description="Basic residues" evidence="1">
    <location>
        <begin position="291"/>
        <end position="302"/>
    </location>
</feature>